<evidence type="ECO:0000256" key="2">
    <source>
        <dbReference type="ARBA" id="ARBA00004173"/>
    </source>
</evidence>
<sequence length="332" mass="36707">MLQTEIRGRDRIAYFESLCTADVQGLPENGAALSLFIDDSTGGILDDLIVTKAASHLFIVSNAGRREHDSQLMIQTQDEFRKQGKDVTVRFLSPEKQSLLAIQGPRTAEILQPFTDIDLDKLYFMRSETGTVCGIEDCRVSRCGYTGEDGVEISVKSERAPFIVSKLLKKYPEVVKMAGLGARDTLRIEAGLCLYGNDIDETVTPAQAGLAFTVAKRRRQMKDFNAAPIILTELEWGPYKKRVGLKSLGKGNEPAARKGAEIHVEGKMVGSITSGCPSPSLGYNIAMGYVKKDFVKPGTRVQVQIRDKLYDMEVCKVPFVPAKYYIPKKSKN</sequence>
<dbReference type="GO" id="GO:0008483">
    <property type="term" value="F:transaminase activity"/>
    <property type="evidence" value="ECO:0007669"/>
    <property type="project" value="UniProtKB-KW"/>
</dbReference>
<evidence type="ECO:0000256" key="10">
    <source>
        <dbReference type="PIRSR" id="PIRSR006487-1"/>
    </source>
</evidence>
<dbReference type="InterPro" id="IPR029043">
    <property type="entry name" value="GcvT/YgfZ_C"/>
</dbReference>
<keyword evidence="7 11" id="KW-0809">Transit peptide</keyword>
<evidence type="ECO:0000313" key="14">
    <source>
        <dbReference type="EMBL" id="RZF38445.1"/>
    </source>
</evidence>
<comment type="similarity">
    <text evidence="3 11">Belongs to the GcvT family.</text>
</comment>
<dbReference type="PANTHER" id="PTHR43757:SF16">
    <property type="entry name" value="AMINOMETHYLTRANSFERASE, MITOCHONDRIAL"/>
    <property type="match status" value="1"/>
</dbReference>
<dbReference type="SUPFAM" id="SSF103025">
    <property type="entry name" value="Folate-binding domain"/>
    <property type="match status" value="1"/>
</dbReference>
<dbReference type="Pfam" id="PF01571">
    <property type="entry name" value="GCV_T"/>
    <property type="match status" value="1"/>
</dbReference>
<dbReference type="Gene3D" id="2.40.30.110">
    <property type="entry name" value="Aminomethyltransferase beta-barrel domains"/>
    <property type="match status" value="1"/>
</dbReference>
<feature type="binding site" evidence="10">
    <location>
        <position position="152"/>
    </location>
    <ligand>
        <name>substrate</name>
    </ligand>
</feature>
<accession>A0A482WY42</accession>
<organism evidence="14 15">
    <name type="scientific">Laodelphax striatellus</name>
    <name type="common">Small brown planthopper</name>
    <name type="synonym">Delphax striatella</name>
    <dbReference type="NCBI Taxonomy" id="195883"/>
    <lineage>
        <taxon>Eukaryota</taxon>
        <taxon>Metazoa</taxon>
        <taxon>Ecdysozoa</taxon>
        <taxon>Arthropoda</taxon>
        <taxon>Hexapoda</taxon>
        <taxon>Insecta</taxon>
        <taxon>Pterygota</taxon>
        <taxon>Neoptera</taxon>
        <taxon>Paraneoptera</taxon>
        <taxon>Hemiptera</taxon>
        <taxon>Auchenorrhyncha</taxon>
        <taxon>Fulgoroidea</taxon>
        <taxon>Delphacidae</taxon>
        <taxon>Criomorphinae</taxon>
        <taxon>Laodelphax</taxon>
    </lineage>
</organism>
<comment type="subcellular location">
    <subcellularLocation>
        <location evidence="2 11">Mitochondrion</location>
    </subcellularLocation>
</comment>
<dbReference type="InterPro" id="IPR013977">
    <property type="entry name" value="GcvT_C"/>
</dbReference>
<dbReference type="EC" id="2.1.2.10" evidence="11"/>
<dbReference type="STRING" id="195883.A0A482WY42"/>
<evidence type="ECO:0000256" key="4">
    <source>
        <dbReference type="ARBA" id="ARBA00011690"/>
    </source>
</evidence>
<dbReference type="Gene3D" id="3.30.1360.120">
    <property type="entry name" value="Probable tRNA modification gtpase trme, domain 1"/>
    <property type="match status" value="1"/>
</dbReference>
<protein>
    <recommendedName>
        <fullName evidence="11">Aminomethyltransferase</fullName>
        <ecNumber evidence="11">2.1.2.10</ecNumber>
    </recommendedName>
    <alternativeName>
        <fullName evidence="11">Glycine cleavage system T protein</fullName>
    </alternativeName>
</protein>
<dbReference type="GO" id="GO:0004047">
    <property type="term" value="F:aminomethyltransferase activity"/>
    <property type="evidence" value="ECO:0007669"/>
    <property type="project" value="UniProtKB-EC"/>
</dbReference>
<dbReference type="InterPro" id="IPR027266">
    <property type="entry name" value="TrmE/GcvT-like"/>
</dbReference>
<dbReference type="InParanoid" id="A0A482WY42"/>
<dbReference type="Gene3D" id="3.30.70.1400">
    <property type="entry name" value="Aminomethyltransferase beta-barrel domains"/>
    <property type="match status" value="1"/>
</dbReference>
<feature type="domain" description="GCVT N-terminal" evidence="12">
    <location>
        <begin position="1"/>
        <end position="216"/>
    </location>
</feature>
<dbReference type="SUPFAM" id="SSF101790">
    <property type="entry name" value="Aminomethyltransferase beta-barrel domain"/>
    <property type="match status" value="1"/>
</dbReference>
<dbReference type="NCBIfam" id="TIGR00528">
    <property type="entry name" value="gcvT"/>
    <property type="match status" value="1"/>
</dbReference>
<dbReference type="PANTHER" id="PTHR43757">
    <property type="entry name" value="AMINOMETHYLTRANSFERASE"/>
    <property type="match status" value="1"/>
</dbReference>
<keyword evidence="5 11" id="KW-0032">Aminotransferase</keyword>
<evidence type="ECO:0000259" key="12">
    <source>
        <dbReference type="Pfam" id="PF01571"/>
    </source>
</evidence>
<dbReference type="Gene3D" id="4.10.1250.10">
    <property type="entry name" value="Aminomethyltransferase fragment"/>
    <property type="match status" value="1"/>
</dbReference>
<proteinExistence type="inferred from homology"/>
<dbReference type="Proteomes" id="UP000291343">
    <property type="component" value="Unassembled WGS sequence"/>
</dbReference>
<evidence type="ECO:0000259" key="13">
    <source>
        <dbReference type="Pfam" id="PF08669"/>
    </source>
</evidence>
<dbReference type="GO" id="GO:0005739">
    <property type="term" value="C:mitochondrion"/>
    <property type="evidence" value="ECO:0007669"/>
    <property type="project" value="UniProtKB-SubCell"/>
</dbReference>
<evidence type="ECO:0000313" key="15">
    <source>
        <dbReference type="Proteomes" id="UP000291343"/>
    </source>
</evidence>
<dbReference type="InterPro" id="IPR006222">
    <property type="entry name" value="GCVT_N"/>
</dbReference>
<feature type="domain" description="Aminomethyltransferase C-terminal" evidence="13">
    <location>
        <begin position="240"/>
        <end position="320"/>
    </location>
</feature>
<evidence type="ECO:0000256" key="3">
    <source>
        <dbReference type="ARBA" id="ARBA00008609"/>
    </source>
</evidence>
<dbReference type="OrthoDB" id="10263536at2759"/>
<dbReference type="EMBL" id="QKKF02022267">
    <property type="protein sequence ID" value="RZF38445.1"/>
    <property type="molecule type" value="Genomic_DNA"/>
</dbReference>
<dbReference type="SMR" id="A0A482WY42"/>
<comment type="caution">
    <text evidence="14">The sequence shown here is derived from an EMBL/GenBank/DDBJ whole genome shotgun (WGS) entry which is preliminary data.</text>
</comment>
<evidence type="ECO:0000256" key="8">
    <source>
        <dbReference type="ARBA" id="ARBA00023128"/>
    </source>
</evidence>
<keyword evidence="8 11" id="KW-0496">Mitochondrion</keyword>
<dbReference type="InterPro" id="IPR028896">
    <property type="entry name" value="GcvT/YgfZ/DmdA"/>
</dbReference>
<dbReference type="FunFam" id="3.30.70.1400:FF:000001">
    <property type="entry name" value="Aminomethyltransferase"/>
    <property type="match status" value="1"/>
</dbReference>
<name>A0A482WY42_LAOST</name>
<evidence type="ECO:0000256" key="7">
    <source>
        <dbReference type="ARBA" id="ARBA00022946"/>
    </source>
</evidence>
<dbReference type="FunCoup" id="A0A482WY42">
    <property type="interactions" value="344"/>
</dbReference>
<comment type="function">
    <text evidence="1 11">The glycine cleavage system catalyzes the degradation of glycine.</text>
</comment>
<dbReference type="PIRSF" id="PIRSF006487">
    <property type="entry name" value="GcvT"/>
    <property type="match status" value="1"/>
</dbReference>
<evidence type="ECO:0000256" key="6">
    <source>
        <dbReference type="ARBA" id="ARBA00022679"/>
    </source>
</evidence>
<evidence type="ECO:0000256" key="5">
    <source>
        <dbReference type="ARBA" id="ARBA00022576"/>
    </source>
</evidence>
<dbReference type="Pfam" id="PF08669">
    <property type="entry name" value="GCV_T_C"/>
    <property type="match status" value="1"/>
</dbReference>
<dbReference type="GO" id="GO:0006546">
    <property type="term" value="P:glycine catabolic process"/>
    <property type="evidence" value="ECO:0007669"/>
    <property type="project" value="InterPro"/>
</dbReference>
<dbReference type="GO" id="GO:0005960">
    <property type="term" value="C:glycine cleavage complex"/>
    <property type="evidence" value="ECO:0007669"/>
    <property type="project" value="InterPro"/>
</dbReference>
<evidence type="ECO:0000256" key="9">
    <source>
        <dbReference type="ARBA" id="ARBA00047665"/>
    </source>
</evidence>
<comment type="catalytic activity">
    <reaction evidence="9 11">
        <text>N(6)-[(R)-S(8)-aminomethyldihydrolipoyl]-L-lysyl-[protein] + (6S)-5,6,7,8-tetrahydrofolate = N(6)-[(R)-dihydrolipoyl]-L-lysyl-[protein] + (6R)-5,10-methylene-5,6,7,8-tetrahydrofolate + NH4(+)</text>
        <dbReference type="Rhea" id="RHEA:16945"/>
        <dbReference type="Rhea" id="RHEA-COMP:10475"/>
        <dbReference type="Rhea" id="RHEA-COMP:10492"/>
        <dbReference type="ChEBI" id="CHEBI:15636"/>
        <dbReference type="ChEBI" id="CHEBI:28938"/>
        <dbReference type="ChEBI" id="CHEBI:57453"/>
        <dbReference type="ChEBI" id="CHEBI:83100"/>
        <dbReference type="ChEBI" id="CHEBI:83143"/>
        <dbReference type="EC" id="2.1.2.10"/>
    </reaction>
</comment>
<gene>
    <name evidence="14" type="ORF">LSTR_LSTR011935</name>
</gene>
<comment type="subunit">
    <text evidence="4 11">The glycine cleavage system is composed of four proteins: P, T, L and H.</text>
</comment>
<keyword evidence="15" id="KW-1185">Reference proteome</keyword>
<reference evidence="14 15" key="1">
    <citation type="journal article" date="2017" name="Gigascience">
        <title>Genome sequence of the small brown planthopper, Laodelphax striatellus.</title>
        <authorList>
            <person name="Zhu J."/>
            <person name="Jiang F."/>
            <person name="Wang X."/>
            <person name="Yang P."/>
            <person name="Bao Y."/>
            <person name="Zhao W."/>
            <person name="Wang W."/>
            <person name="Lu H."/>
            <person name="Wang Q."/>
            <person name="Cui N."/>
            <person name="Li J."/>
            <person name="Chen X."/>
            <person name="Luo L."/>
            <person name="Yu J."/>
            <person name="Kang L."/>
            <person name="Cui F."/>
        </authorList>
    </citation>
    <scope>NUCLEOTIDE SEQUENCE [LARGE SCALE GENOMIC DNA]</scope>
    <source>
        <strain evidence="14">Lst14</strain>
    </source>
</reference>
<keyword evidence="6 11" id="KW-0808">Transferase</keyword>
<dbReference type="InterPro" id="IPR006223">
    <property type="entry name" value="GcvT"/>
</dbReference>
<evidence type="ECO:0000256" key="1">
    <source>
        <dbReference type="ARBA" id="ARBA00003631"/>
    </source>
</evidence>
<dbReference type="AlphaFoldDB" id="A0A482WY42"/>
<evidence type="ECO:0000256" key="11">
    <source>
        <dbReference type="RuleBase" id="RU003981"/>
    </source>
</evidence>